<keyword evidence="3" id="KW-0687">Ribonucleoprotein</keyword>
<dbReference type="Pfam" id="PF00673">
    <property type="entry name" value="Ribosomal_L5_C"/>
    <property type="match status" value="1"/>
</dbReference>
<dbReference type="InterPro" id="IPR022803">
    <property type="entry name" value="Ribosomal_uL5_dom_sf"/>
</dbReference>
<keyword evidence="1" id="KW-0732">Signal</keyword>
<dbReference type="AlphaFoldDB" id="S3DJ33"/>
<keyword evidence="3" id="KW-0689">Ribosomal protein</keyword>
<sequence>MKLFLSLSVTVLFSNIATGLAINDANPLVEARDPKPAAKKSVQGFVLKEPQSPVPNLRKSEMVKFLDSLGEIALPRVVDFRGKRSNNNFDARGNFEISAKDHLVIPEIDYEGFARKRAGGVPVKTKKVDAAEIEDFMRRWETDFKKEK</sequence>
<dbReference type="STRING" id="1116229.S3DJ33"/>
<dbReference type="EMBL" id="KE145352">
    <property type="protein sequence ID" value="EPE37159.1"/>
    <property type="molecule type" value="Genomic_DNA"/>
</dbReference>
<evidence type="ECO:0000313" key="3">
    <source>
        <dbReference type="EMBL" id="EPE37159.1"/>
    </source>
</evidence>
<dbReference type="KEGG" id="glz:GLAREA_09322"/>
<dbReference type="RefSeq" id="XP_008076474.1">
    <property type="nucleotide sequence ID" value="XM_008078283.1"/>
</dbReference>
<dbReference type="GO" id="GO:0005840">
    <property type="term" value="C:ribosome"/>
    <property type="evidence" value="ECO:0007669"/>
    <property type="project" value="UniProtKB-KW"/>
</dbReference>
<dbReference type="Proteomes" id="UP000016922">
    <property type="component" value="Unassembled WGS sequence"/>
</dbReference>
<evidence type="ECO:0000256" key="1">
    <source>
        <dbReference type="SAM" id="SignalP"/>
    </source>
</evidence>
<feature type="chain" id="PRO_5004519715" evidence="1">
    <location>
        <begin position="22"/>
        <end position="148"/>
    </location>
</feature>
<proteinExistence type="predicted"/>
<evidence type="ECO:0000259" key="2">
    <source>
        <dbReference type="Pfam" id="PF00673"/>
    </source>
</evidence>
<name>S3DJ33_GLAL2</name>
<reference evidence="3 4" key="1">
    <citation type="journal article" date="2013" name="BMC Genomics">
        <title>Genomics-driven discovery of the pneumocandin biosynthetic gene cluster in the fungus Glarea lozoyensis.</title>
        <authorList>
            <person name="Chen L."/>
            <person name="Yue Q."/>
            <person name="Zhang X."/>
            <person name="Xiang M."/>
            <person name="Wang C."/>
            <person name="Li S."/>
            <person name="Che Y."/>
            <person name="Ortiz-Lopez F.J."/>
            <person name="Bills G.F."/>
            <person name="Liu X."/>
            <person name="An Z."/>
        </authorList>
    </citation>
    <scope>NUCLEOTIDE SEQUENCE [LARGE SCALE GENOMIC DNA]</scope>
    <source>
        <strain evidence="4">ATCC 20868 / MF5171</strain>
    </source>
</reference>
<gene>
    <name evidence="3" type="ORF">GLAREA_09322</name>
</gene>
<feature type="signal peptide" evidence="1">
    <location>
        <begin position="1"/>
        <end position="21"/>
    </location>
</feature>
<accession>S3DJ33</accession>
<evidence type="ECO:0000313" key="4">
    <source>
        <dbReference type="Proteomes" id="UP000016922"/>
    </source>
</evidence>
<dbReference type="SUPFAM" id="SSF55282">
    <property type="entry name" value="RL5-like"/>
    <property type="match status" value="1"/>
</dbReference>
<keyword evidence="4" id="KW-1185">Reference proteome</keyword>
<organism evidence="3 4">
    <name type="scientific">Glarea lozoyensis (strain ATCC 20868 / MF5171)</name>
    <dbReference type="NCBI Taxonomy" id="1116229"/>
    <lineage>
        <taxon>Eukaryota</taxon>
        <taxon>Fungi</taxon>
        <taxon>Dikarya</taxon>
        <taxon>Ascomycota</taxon>
        <taxon>Pezizomycotina</taxon>
        <taxon>Leotiomycetes</taxon>
        <taxon>Helotiales</taxon>
        <taxon>Helotiaceae</taxon>
        <taxon>Glarea</taxon>
    </lineage>
</organism>
<dbReference type="HOGENOM" id="CLU_061015_2_1_1"/>
<protein>
    <submittedName>
        <fullName evidence="3">Ribosomal protein L5</fullName>
    </submittedName>
</protein>
<dbReference type="Gene3D" id="3.30.1440.10">
    <property type="match status" value="1"/>
</dbReference>
<dbReference type="InterPro" id="IPR031309">
    <property type="entry name" value="Ribosomal_uL5_C"/>
</dbReference>
<dbReference type="GeneID" id="19468370"/>
<feature type="domain" description="Large ribosomal subunit protein uL5 C-terminal" evidence="2">
    <location>
        <begin position="56"/>
        <end position="113"/>
    </location>
</feature>